<feature type="signal peptide" evidence="1">
    <location>
        <begin position="1"/>
        <end position="16"/>
    </location>
</feature>
<proteinExistence type="predicted"/>
<feature type="chain" id="PRO_5014766324" evidence="1">
    <location>
        <begin position="17"/>
        <end position="99"/>
    </location>
</feature>
<organism evidence="2">
    <name type="scientific">Anopheles braziliensis</name>
    <dbReference type="NCBI Taxonomy" id="58242"/>
    <lineage>
        <taxon>Eukaryota</taxon>
        <taxon>Metazoa</taxon>
        <taxon>Ecdysozoa</taxon>
        <taxon>Arthropoda</taxon>
        <taxon>Hexapoda</taxon>
        <taxon>Insecta</taxon>
        <taxon>Pterygota</taxon>
        <taxon>Neoptera</taxon>
        <taxon>Endopterygota</taxon>
        <taxon>Diptera</taxon>
        <taxon>Nematocera</taxon>
        <taxon>Culicoidea</taxon>
        <taxon>Culicidae</taxon>
        <taxon>Anophelinae</taxon>
        <taxon>Anopheles</taxon>
    </lineage>
</organism>
<evidence type="ECO:0000313" key="2">
    <source>
        <dbReference type="EMBL" id="MBW32512.1"/>
    </source>
</evidence>
<dbReference type="EMBL" id="GGFM01011761">
    <property type="protein sequence ID" value="MBW32512.1"/>
    <property type="molecule type" value="Transcribed_RNA"/>
</dbReference>
<keyword evidence="1" id="KW-0732">Signal</keyword>
<reference evidence="2" key="1">
    <citation type="submission" date="2018-01" db="EMBL/GenBank/DDBJ databases">
        <title>An insight into the sialome of Amazonian anophelines.</title>
        <authorList>
            <person name="Ribeiro J.M."/>
            <person name="Scarpassa V."/>
            <person name="Calvo E."/>
        </authorList>
    </citation>
    <scope>NUCLEOTIDE SEQUENCE</scope>
    <source>
        <tissue evidence="2">Salivary glands</tissue>
    </source>
</reference>
<sequence>MLLLLLLLLLTRLLRHTEWCVGIVRYDDDTGGGTRARIRLLLATTIPPSSAVMVMVAMVLRLRVLHDDLLLLVPLLHTDRWDVLHIPDLLQEAGQLAVL</sequence>
<protein>
    <submittedName>
        <fullName evidence="2">Putative secreted peptide</fullName>
    </submittedName>
</protein>
<evidence type="ECO:0000256" key="1">
    <source>
        <dbReference type="SAM" id="SignalP"/>
    </source>
</evidence>
<accession>A0A2M3ZVJ1</accession>
<dbReference type="AlphaFoldDB" id="A0A2M3ZVJ1"/>
<name>A0A2M3ZVJ1_9DIPT</name>